<comment type="caution">
    <text evidence="1">The sequence shown here is derived from an EMBL/GenBank/DDBJ whole genome shotgun (WGS) entry which is preliminary data.</text>
</comment>
<dbReference type="EMBL" id="CAWUHD010000081">
    <property type="protein sequence ID" value="CAK7228772.1"/>
    <property type="molecule type" value="Genomic_DNA"/>
</dbReference>
<protein>
    <submittedName>
        <fullName evidence="1">Uncharacterized protein</fullName>
    </submittedName>
</protein>
<dbReference type="Proteomes" id="UP001642482">
    <property type="component" value="Unassembled WGS sequence"/>
</dbReference>
<sequence length="231" mass="26449">MTTPADDPQPTSNEGPPYPTFEFRWENQLWDGYQPEPTRNLDWKLIGPLETAVFVKDGDTRPPLYNRATDEWHSIASKPVCTPPVCSVIVHVYMLSDWERLWLDMHLYHSEESAPEPTCNAEWEFLEGHSGHADESDKTLLRCCDTERPRNKDATIVVQAANGEFVTVRDYVTTVHPWLMGLRGEIVEMANEFEELYNPLPIDEYPLIVDGFHLNSVVVHQDGPDGVERLT</sequence>
<organism evidence="1 2">
    <name type="scientific">Sporothrix eucalyptigena</name>
    <dbReference type="NCBI Taxonomy" id="1812306"/>
    <lineage>
        <taxon>Eukaryota</taxon>
        <taxon>Fungi</taxon>
        <taxon>Dikarya</taxon>
        <taxon>Ascomycota</taxon>
        <taxon>Pezizomycotina</taxon>
        <taxon>Sordariomycetes</taxon>
        <taxon>Sordariomycetidae</taxon>
        <taxon>Ophiostomatales</taxon>
        <taxon>Ophiostomataceae</taxon>
        <taxon>Sporothrix</taxon>
    </lineage>
</organism>
<proteinExistence type="predicted"/>
<evidence type="ECO:0000313" key="1">
    <source>
        <dbReference type="EMBL" id="CAK7228772.1"/>
    </source>
</evidence>
<keyword evidence="2" id="KW-1185">Reference proteome</keyword>
<accession>A0ABP0C9N9</accession>
<name>A0ABP0C9N9_9PEZI</name>
<evidence type="ECO:0000313" key="2">
    <source>
        <dbReference type="Proteomes" id="UP001642482"/>
    </source>
</evidence>
<gene>
    <name evidence="1" type="ORF">SEUCBS140593_007024</name>
</gene>
<reference evidence="1 2" key="1">
    <citation type="submission" date="2024-01" db="EMBL/GenBank/DDBJ databases">
        <authorList>
            <person name="Allen C."/>
            <person name="Tagirdzhanova G."/>
        </authorList>
    </citation>
    <scope>NUCLEOTIDE SEQUENCE [LARGE SCALE GENOMIC DNA]</scope>
</reference>